<reference evidence="6 7" key="1">
    <citation type="submission" date="2019-06" db="EMBL/GenBank/DDBJ databases">
        <title>Sequencing the genomes of 1000 actinobacteria strains.</title>
        <authorList>
            <person name="Klenk H.-P."/>
        </authorList>
    </citation>
    <scope>NUCLEOTIDE SEQUENCE [LARGE SCALE GENOMIC DNA]</scope>
    <source>
        <strain evidence="6 7">DSM 17305</strain>
    </source>
</reference>
<evidence type="ECO:0000313" key="6">
    <source>
        <dbReference type="EMBL" id="TQJ00235.1"/>
    </source>
</evidence>
<dbReference type="Proteomes" id="UP000316298">
    <property type="component" value="Unassembled WGS sequence"/>
</dbReference>
<dbReference type="InterPro" id="IPR036271">
    <property type="entry name" value="Tet_transcr_reg_TetR-rel_C_sf"/>
</dbReference>
<dbReference type="SUPFAM" id="SSF48498">
    <property type="entry name" value="Tetracyclin repressor-like, C-terminal domain"/>
    <property type="match status" value="1"/>
</dbReference>
<dbReference type="Pfam" id="PF00440">
    <property type="entry name" value="TetR_N"/>
    <property type="match status" value="1"/>
</dbReference>
<dbReference type="GO" id="GO:0003700">
    <property type="term" value="F:DNA-binding transcription factor activity"/>
    <property type="evidence" value="ECO:0007669"/>
    <property type="project" value="TreeGrafter"/>
</dbReference>
<accession>A0A542DB29</accession>
<evidence type="ECO:0000256" key="1">
    <source>
        <dbReference type="ARBA" id="ARBA00023015"/>
    </source>
</evidence>
<sequence length="194" mass="20617">MRADAARKREQVVAAAGDELADLAVAARKGETARLSLDKVAARARVGVATLYRHFPTREALLEAVYHQELTRLCEAAPGLAAGAPPDEALLTWMYRYLDFVDSKRAMGSDLRTMVASGAITQTDTRARLTAAVEPFLAKGIGAGVFRSDVPAGDVVAAMAGAVFAADPADSTQQREQTERLLALLIDGLSCTSR</sequence>
<evidence type="ECO:0000313" key="7">
    <source>
        <dbReference type="Proteomes" id="UP000316298"/>
    </source>
</evidence>
<evidence type="ECO:0000259" key="5">
    <source>
        <dbReference type="PROSITE" id="PS50977"/>
    </source>
</evidence>
<keyword evidence="2 4" id="KW-0238">DNA-binding</keyword>
<keyword evidence="1" id="KW-0805">Transcription regulation</keyword>
<feature type="DNA-binding region" description="H-T-H motif" evidence="4">
    <location>
        <begin position="36"/>
        <end position="55"/>
    </location>
</feature>
<dbReference type="EMBL" id="VFMM01000004">
    <property type="protein sequence ID" value="TQJ00235.1"/>
    <property type="molecule type" value="Genomic_DNA"/>
</dbReference>
<dbReference type="Pfam" id="PF21597">
    <property type="entry name" value="TetR_C_43"/>
    <property type="match status" value="1"/>
</dbReference>
<dbReference type="InterPro" id="IPR050109">
    <property type="entry name" value="HTH-type_TetR-like_transc_reg"/>
</dbReference>
<dbReference type="PANTHER" id="PTHR30055">
    <property type="entry name" value="HTH-TYPE TRANSCRIPTIONAL REGULATOR RUTR"/>
    <property type="match status" value="1"/>
</dbReference>
<dbReference type="AlphaFoldDB" id="A0A542DB29"/>
<keyword evidence="3" id="KW-0804">Transcription</keyword>
<dbReference type="RefSeq" id="WP_141862818.1">
    <property type="nucleotide sequence ID" value="NZ_BAAAKA010000058.1"/>
</dbReference>
<dbReference type="InterPro" id="IPR009057">
    <property type="entry name" value="Homeodomain-like_sf"/>
</dbReference>
<evidence type="ECO:0000256" key="3">
    <source>
        <dbReference type="ARBA" id="ARBA00023163"/>
    </source>
</evidence>
<keyword evidence="7" id="KW-1185">Reference proteome</keyword>
<dbReference type="GO" id="GO:0000976">
    <property type="term" value="F:transcription cis-regulatory region binding"/>
    <property type="evidence" value="ECO:0007669"/>
    <property type="project" value="TreeGrafter"/>
</dbReference>
<name>A0A542DB29_9ACTN</name>
<dbReference type="InterPro" id="IPR001647">
    <property type="entry name" value="HTH_TetR"/>
</dbReference>
<feature type="domain" description="HTH tetR-type" evidence="5">
    <location>
        <begin position="6"/>
        <end position="73"/>
    </location>
</feature>
<proteinExistence type="predicted"/>
<evidence type="ECO:0000256" key="2">
    <source>
        <dbReference type="ARBA" id="ARBA00023125"/>
    </source>
</evidence>
<dbReference type="PANTHER" id="PTHR30055:SF234">
    <property type="entry name" value="HTH-TYPE TRANSCRIPTIONAL REGULATOR BETI"/>
    <property type="match status" value="1"/>
</dbReference>
<dbReference type="Gene3D" id="1.10.357.10">
    <property type="entry name" value="Tetracycline Repressor, domain 2"/>
    <property type="match status" value="1"/>
</dbReference>
<gene>
    <name evidence="6" type="ORF">FB475_7229</name>
</gene>
<dbReference type="OrthoDB" id="9795011at2"/>
<dbReference type="SUPFAM" id="SSF46689">
    <property type="entry name" value="Homeodomain-like"/>
    <property type="match status" value="1"/>
</dbReference>
<dbReference type="InterPro" id="IPR049445">
    <property type="entry name" value="TetR_SbtR-like_C"/>
</dbReference>
<evidence type="ECO:0000256" key="4">
    <source>
        <dbReference type="PROSITE-ProRule" id="PRU00335"/>
    </source>
</evidence>
<comment type="caution">
    <text evidence="6">The sequence shown here is derived from an EMBL/GenBank/DDBJ whole genome shotgun (WGS) entry which is preliminary data.</text>
</comment>
<protein>
    <submittedName>
        <fullName evidence="6">TetR family transcriptional regulator</fullName>
    </submittedName>
</protein>
<dbReference type="PROSITE" id="PS50977">
    <property type="entry name" value="HTH_TETR_2"/>
    <property type="match status" value="1"/>
</dbReference>
<organism evidence="6 7">
    <name type="scientific">Kribbella jejuensis</name>
    <dbReference type="NCBI Taxonomy" id="236068"/>
    <lineage>
        <taxon>Bacteria</taxon>
        <taxon>Bacillati</taxon>
        <taxon>Actinomycetota</taxon>
        <taxon>Actinomycetes</taxon>
        <taxon>Propionibacteriales</taxon>
        <taxon>Kribbellaceae</taxon>
        <taxon>Kribbella</taxon>
    </lineage>
</organism>